<comment type="subcellular location">
    <subcellularLocation>
        <location evidence="1">Membrane</location>
        <topology evidence="1">Multi-pass membrane protein</topology>
    </subcellularLocation>
</comment>
<evidence type="ECO:0000313" key="7">
    <source>
        <dbReference type="EMBL" id="KZO90846.1"/>
    </source>
</evidence>
<feature type="transmembrane region" description="Helical" evidence="5">
    <location>
        <begin position="277"/>
        <end position="294"/>
    </location>
</feature>
<dbReference type="InterPro" id="IPR020846">
    <property type="entry name" value="MFS_dom"/>
</dbReference>
<feature type="transmembrane region" description="Helical" evidence="5">
    <location>
        <begin position="80"/>
        <end position="97"/>
    </location>
</feature>
<keyword evidence="3 5" id="KW-1133">Transmembrane helix</keyword>
<evidence type="ECO:0000256" key="2">
    <source>
        <dbReference type="ARBA" id="ARBA00022692"/>
    </source>
</evidence>
<dbReference type="STRING" id="1330018.A0A167GRZ1"/>
<dbReference type="Pfam" id="PF07690">
    <property type="entry name" value="MFS_1"/>
    <property type="match status" value="1"/>
</dbReference>
<feature type="transmembrane region" description="Helical" evidence="5">
    <location>
        <begin position="331"/>
        <end position="351"/>
    </location>
</feature>
<feature type="transmembrane region" description="Helical" evidence="5">
    <location>
        <begin position="247"/>
        <end position="265"/>
    </location>
</feature>
<dbReference type="InterPro" id="IPR036259">
    <property type="entry name" value="MFS_trans_sf"/>
</dbReference>
<dbReference type="SUPFAM" id="SSF103473">
    <property type="entry name" value="MFS general substrate transporter"/>
    <property type="match status" value="1"/>
</dbReference>
<dbReference type="EMBL" id="KV417333">
    <property type="protein sequence ID" value="KZO90846.1"/>
    <property type="molecule type" value="Genomic_DNA"/>
</dbReference>
<reference evidence="7 8" key="1">
    <citation type="journal article" date="2016" name="Mol. Biol. Evol.">
        <title>Comparative Genomics of Early-Diverging Mushroom-Forming Fungi Provides Insights into the Origins of Lignocellulose Decay Capabilities.</title>
        <authorList>
            <person name="Nagy L.G."/>
            <person name="Riley R."/>
            <person name="Tritt A."/>
            <person name="Adam C."/>
            <person name="Daum C."/>
            <person name="Floudas D."/>
            <person name="Sun H."/>
            <person name="Yadav J.S."/>
            <person name="Pangilinan J."/>
            <person name="Larsson K.H."/>
            <person name="Matsuura K."/>
            <person name="Barry K."/>
            <person name="Labutti K."/>
            <person name="Kuo R."/>
            <person name="Ohm R.A."/>
            <person name="Bhattacharya S.S."/>
            <person name="Shirouzu T."/>
            <person name="Yoshinaga Y."/>
            <person name="Martin F.M."/>
            <person name="Grigoriev I.V."/>
            <person name="Hibbett D.S."/>
        </authorList>
    </citation>
    <scope>NUCLEOTIDE SEQUENCE [LARGE SCALE GENOMIC DNA]</scope>
    <source>
        <strain evidence="7 8">TUFC12733</strain>
    </source>
</reference>
<feature type="transmembrane region" description="Helical" evidence="5">
    <location>
        <begin position="217"/>
        <end position="241"/>
    </location>
</feature>
<evidence type="ECO:0000256" key="5">
    <source>
        <dbReference type="SAM" id="Phobius"/>
    </source>
</evidence>
<evidence type="ECO:0000256" key="3">
    <source>
        <dbReference type="ARBA" id="ARBA00022989"/>
    </source>
</evidence>
<feature type="transmembrane region" description="Helical" evidence="5">
    <location>
        <begin position="29"/>
        <end position="49"/>
    </location>
</feature>
<protein>
    <submittedName>
        <fullName evidence="7">MFS general substrate transporter</fullName>
    </submittedName>
</protein>
<evidence type="ECO:0000256" key="1">
    <source>
        <dbReference type="ARBA" id="ARBA00004141"/>
    </source>
</evidence>
<sequence>MAGLNDGSIGTLLPYLIETYNISTSFMGIMYATSFAGWALMAVIMLFTVAGLGRKGALVIGAIFYAISQVLRIWTPPFPLYAVTFFLASLGQAYQDVQANVFVSEIKASHLYLGLIHAIYSLGLLVAPLIGNTIASQAPGQWPYYYTVPFGIALLNITLVLAAFFDKEDYREIRRLSQFGKPEASQFTETRSRRSTEGSSTFKETIQEMKETLSYRAVWQLSLFYFFYLGASAAVGGWTVLFLTKSAGYVPTGTFLGSFLARLLMAHLTHTWLGGEHWMLMIYCTINLALQLVAWLVNNVIATSVAVSVMGFFFGPFFASGMQIRGNALAFILVVAQLGASIFPAVTGVVASSKGVIVLQPIAVALIVLTAISWWFVPTALREKPGDGVMD</sequence>
<accession>A0A167GRZ1</accession>
<evidence type="ECO:0000256" key="4">
    <source>
        <dbReference type="ARBA" id="ARBA00023136"/>
    </source>
</evidence>
<dbReference type="PROSITE" id="PS50850">
    <property type="entry name" value="MFS"/>
    <property type="match status" value="1"/>
</dbReference>
<proteinExistence type="predicted"/>
<feature type="transmembrane region" description="Helical" evidence="5">
    <location>
        <begin position="143"/>
        <end position="165"/>
    </location>
</feature>
<name>A0A167GRZ1_CALVF</name>
<evidence type="ECO:0000313" key="8">
    <source>
        <dbReference type="Proteomes" id="UP000076738"/>
    </source>
</evidence>
<keyword evidence="8" id="KW-1185">Reference proteome</keyword>
<dbReference type="InterPro" id="IPR051788">
    <property type="entry name" value="MFS_Transporter"/>
</dbReference>
<dbReference type="Proteomes" id="UP000076738">
    <property type="component" value="Unassembled WGS sequence"/>
</dbReference>
<dbReference type="PANTHER" id="PTHR23514:SF16">
    <property type="entry name" value="TRANSPORTER, PUTATIVE (AFU_ORTHOLOGUE AFUA_2G17270)-RELATED"/>
    <property type="match status" value="1"/>
</dbReference>
<dbReference type="AlphaFoldDB" id="A0A167GRZ1"/>
<dbReference type="Gene3D" id="1.20.1250.20">
    <property type="entry name" value="MFS general substrate transporter like domains"/>
    <property type="match status" value="1"/>
</dbReference>
<feature type="transmembrane region" description="Helical" evidence="5">
    <location>
        <begin position="357"/>
        <end position="377"/>
    </location>
</feature>
<dbReference type="PANTHER" id="PTHR23514">
    <property type="entry name" value="BYPASS OF STOP CODON PROTEIN 6"/>
    <property type="match status" value="1"/>
</dbReference>
<dbReference type="GO" id="GO:0022857">
    <property type="term" value="F:transmembrane transporter activity"/>
    <property type="evidence" value="ECO:0007669"/>
    <property type="project" value="InterPro"/>
</dbReference>
<organism evidence="7 8">
    <name type="scientific">Calocera viscosa (strain TUFC12733)</name>
    <dbReference type="NCBI Taxonomy" id="1330018"/>
    <lineage>
        <taxon>Eukaryota</taxon>
        <taxon>Fungi</taxon>
        <taxon>Dikarya</taxon>
        <taxon>Basidiomycota</taxon>
        <taxon>Agaricomycotina</taxon>
        <taxon>Dacrymycetes</taxon>
        <taxon>Dacrymycetales</taxon>
        <taxon>Dacrymycetaceae</taxon>
        <taxon>Calocera</taxon>
    </lineage>
</organism>
<gene>
    <name evidence="7" type="ORF">CALVIDRAFT_547435</name>
</gene>
<dbReference type="GO" id="GO:0016020">
    <property type="term" value="C:membrane"/>
    <property type="evidence" value="ECO:0007669"/>
    <property type="project" value="UniProtKB-SubCell"/>
</dbReference>
<keyword evidence="2 5" id="KW-0812">Transmembrane</keyword>
<feature type="transmembrane region" description="Helical" evidence="5">
    <location>
        <begin position="56"/>
        <end position="74"/>
    </location>
</feature>
<dbReference type="OrthoDB" id="413079at2759"/>
<evidence type="ECO:0000259" key="6">
    <source>
        <dbReference type="PROSITE" id="PS50850"/>
    </source>
</evidence>
<feature type="transmembrane region" description="Helical" evidence="5">
    <location>
        <begin position="300"/>
        <end position="319"/>
    </location>
</feature>
<dbReference type="InterPro" id="IPR011701">
    <property type="entry name" value="MFS"/>
</dbReference>
<feature type="transmembrane region" description="Helical" evidence="5">
    <location>
        <begin position="109"/>
        <end position="131"/>
    </location>
</feature>
<keyword evidence="4 5" id="KW-0472">Membrane</keyword>
<feature type="domain" description="Major facilitator superfamily (MFS) profile" evidence="6">
    <location>
        <begin position="1"/>
        <end position="381"/>
    </location>
</feature>